<keyword evidence="1" id="KW-0489">Methyltransferase</keyword>
<dbReference type="Pfam" id="PF22458">
    <property type="entry name" value="RsmF-B_ferredox"/>
    <property type="match status" value="1"/>
</dbReference>
<dbReference type="GO" id="GO:0008173">
    <property type="term" value="F:RNA methyltransferase activity"/>
    <property type="evidence" value="ECO:0007669"/>
    <property type="project" value="InterPro"/>
</dbReference>
<evidence type="ECO:0000256" key="4">
    <source>
        <dbReference type="ARBA" id="ARBA00022884"/>
    </source>
</evidence>
<dbReference type="InterPro" id="IPR054728">
    <property type="entry name" value="RsmB-like_ferredoxin"/>
</dbReference>
<dbReference type="InterPro" id="IPR001678">
    <property type="entry name" value="MeTrfase_RsmB-F_NOP2_dom"/>
</dbReference>
<sequence length="444" mass="49568">MLFAIASRLYLLAKTSQAGWCGVVDVELVCGAILAIVERSFRSLRAVLESGKWDAPRGLLHALCLGVLRNYKLLVRALRRCGFRGQVRGGRREGWVPIVAAYEAMFRREAVPRERLEKFLPRNVVECLLRLEPRDVVLGVSDPLERLSLLYSIPRWVVERLSRLLPRDRLESVLRAFQEPPPTYIRFNRLVFNDVEAVVEDLKSRGVYAKPDPVLDDVVVVEYMEPGAVGRLPGNLYYIQDRSAALIAHVLGQVEGVVLDSFSAPGGKAGHVAWRNPRVSIVAVDLSRRRLRDEARLLARQGVDRRVVLVEGDARRPPVRRVDAAIVDPDCSSIGRLGHSPETRLFLEQAGPRIIERLSRLQYEGLKAAALTVKKGGVIVYSTCTLTLEENEGVVKRLLDEGLVELVEAAPWVGERSPVLPETQRVYPDVARCGGGYTAKLVRV</sequence>
<evidence type="ECO:0000256" key="1">
    <source>
        <dbReference type="ARBA" id="ARBA00022603"/>
    </source>
</evidence>
<dbReference type="KEGG" id="pfm:Pyrfu_1740"/>
<dbReference type="GeneID" id="11138929"/>
<dbReference type="InterPro" id="IPR049560">
    <property type="entry name" value="MeTrfase_RsmB-F_NOP2_cat"/>
</dbReference>
<organism evidence="6 7">
    <name type="scientific">Pyrolobus fumarii (strain DSM 11204 / 1A)</name>
    <dbReference type="NCBI Taxonomy" id="694429"/>
    <lineage>
        <taxon>Archaea</taxon>
        <taxon>Thermoproteota</taxon>
        <taxon>Thermoprotei</taxon>
        <taxon>Desulfurococcales</taxon>
        <taxon>Pyrodictiaceae</taxon>
        <taxon>Pyrolobus</taxon>
    </lineage>
</organism>
<dbReference type="CDD" id="cd02440">
    <property type="entry name" value="AdoMet_MTases"/>
    <property type="match status" value="1"/>
</dbReference>
<dbReference type="GO" id="GO:0003723">
    <property type="term" value="F:RNA binding"/>
    <property type="evidence" value="ECO:0007669"/>
    <property type="project" value="UniProtKB-KW"/>
</dbReference>
<dbReference type="PANTHER" id="PTHR22807:SF70">
    <property type="entry name" value="TRNA_RRNA CYTOSINE-C5-METHYLASE, NOL1_NOP2_SUN FAMILY, FUSED TO N-TERMINAL NUSB REGULATOR DOMAIN"/>
    <property type="match status" value="1"/>
</dbReference>
<dbReference type="InParanoid" id="G0ECM5"/>
<dbReference type="EMBL" id="CP002838">
    <property type="protein sequence ID" value="AEM39595.1"/>
    <property type="molecule type" value="Genomic_DNA"/>
</dbReference>
<evidence type="ECO:0000259" key="5">
    <source>
        <dbReference type="PROSITE" id="PS51686"/>
    </source>
</evidence>
<dbReference type="AlphaFoldDB" id="G0ECM5"/>
<dbReference type="STRING" id="694429.Pyrfu_1740"/>
<keyword evidence="2" id="KW-0808">Transferase</keyword>
<dbReference type="Proteomes" id="UP000001037">
    <property type="component" value="Chromosome"/>
</dbReference>
<protein>
    <submittedName>
        <fullName evidence="6">Fmu (Sun) domain protein</fullName>
    </submittedName>
</protein>
<dbReference type="PRINTS" id="PR02008">
    <property type="entry name" value="RCMTFAMILY"/>
</dbReference>
<keyword evidence="4" id="KW-0694">RNA-binding</keyword>
<keyword evidence="7" id="KW-1185">Reference proteome</keyword>
<proteinExistence type="predicted"/>
<evidence type="ECO:0000256" key="3">
    <source>
        <dbReference type="ARBA" id="ARBA00022691"/>
    </source>
</evidence>
<dbReference type="InterPro" id="IPR029063">
    <property type="entry name" value="SAM-dependent_MTases_sf"/>
</dbReference>
<dbReference type="PANTHER" id="PTHR22807">
    <property type="entry name" value="NOP2 YEAST -RELATED NOL1/NOP2/FMU SUN DOMAIN-CONTAINING"/>
    <property type="match status" value="1"/>
</dbReference>
<evidence type="ECO:0000313" key="7">
    <source>
        <dbReference type="Proteomes" id="UP000001037"/>
    </source>
</evidence>
<dbReference type="HOGENOM" id="CLU_641948_0_0_2"/>
<keyword evidence="3" id="KW-0949">S-adenosyl-L-methionine</keyword>
<gene>
    <name evidence="6" type="ordered locus">Pyrfu_1740</name>
</gene>
<dbReference type="RefSeq" id="WP_014027272.1">
    <property type="nucleotide sequence ID" value="NC_015931.1"/>
</dbReference>
<name>G0ECM5_PYRF1</name>
<evidence type="ECO:0000313" key="6">
    <source>
        <dbReference type="EMBL" id="AEM39595.1"/>
    </source>
</evidence>
<dbReference type="GO" id="GO:0001510">
    <property type="term" value="P:RNA methylation"/>
    <property type="evidence" value="ECO:0007669"/>
    <property type="project" value="InterPro"/>
</dbReference>
<dbReference type="InterPro" id="IPR023267">
    <property type="entry name" value="RCMT"/>
</dbReference>
<accession>G0ECM5</accession>
<feature type="domain" description="SAM-dependent MTase RsmB/NOP-type" evidence="5">
    <location>
        <begin position="173"/>
        <end position="444"/>
    </location>
</feature>
<dbReference type="eggNOG" id="arCOG00975">
    <property type="taxonomic scope" value="Archaea"/>
</dbReference>
<dbReference type="PROSITE" id="PS51686">
    <property type="entry name" value="SAM_MT_RSMB_NOP"/>
    <property type="match status" value="1"/>
</dbReference>
<dbReference type="SUPFAM" id="SSF53335">
    <property type="entry name" value="S-adenosyl-L-methionine-dependent methyltransferases"/>
    <property type="match status" value="1"/>
</dbReference>
<evidence type="ECO:0000256" key="2">
    <source>
        <dbReference type="ARBA" id="ARBA00022679"/>
    </source>
</evidence>
<dbReference type="Gene3D" id="3.40.50.150">
    <property type="entry name" value="Vaccinia Virus protein VP39"/>
    <property type="match status" value="1"/>
</dbReference>
<dbReference type="Pfam" id="PF01189">
    <property type="entry name" value="Methyltr_RsmB-F"/>
    <property type="match status" value="1"/>
</dbReference>
<dbReference type="Gene3D" id="3.30.70.1170">
    <property type="entry name" value="Sun protein, domain 3"/>
    <property type="match status" value="1"/>
</dbReference>
<reference evidence="6 7" key="1">
    <citation type="journal article" date="2011" name="Stand. Genomic Sci.">
        <title>Complete genome sequence of the hyperthermophilic chemolithoautotroph Pyrolobus fumarii type strain (1A).</title>
        <authorList>
            <person name="Anderson I."/>
            <person name="Goker M."/>
            <person name="Nolan M."/>
            <person name="Lucas S."/>
            <person name="Hammon N."/>
            <person name="Deshpande S."/>
            <person name="Cheng J.F."/>
            <person name="Tapia R."/>
            <person name="Han C."/>
            <person name="Goodwin L."/>
            <person name="Pitluck S."/>
            <person name="Huntemann M."/>
            <person name="Liolios K."/>
            <person name="Ivanova N."/>
            <person name="Pagani I."/>
            <person name="Mavromatis K."/>
            <person name="Ovchinikova G."/>
            <person name="Pati A."/>
            <person name="Chen A."/>
            <person name="Palaniappan K."/>
            <person name="Land M."/>
            <person name="Hauser L."/>
            <person name="Brambilla E.M."/>
            <person name="Huber H."/>
            <person name="Yasawong M."/>
            <person name="Rohde M."/>
            <person name="Spring S."/>
            <person name="Abt B."/>
            <person name="Sikorski J."/>
            <person name="Wirth R."/>
            <person name="Detter J.C."/>
            <person name="Woyke T."/>
            <person name="Bristow J."/>
            <person name="Eisen J.A."/>
            <person name="Markowitz V."/>
            <person name="Hugenholtz P."/>
            <person name="Kyrpides N.C."/>
            <person name="Klenk H.P."/>
            <person name="Lapidus A."/>
        </authorList>
    </citation>
    <scope>NUCLEOTIDE SEQUENCE [LARGE SCALE GENOMIC DNA]</scope>
    <source>
        <strain evidence="7">DSM 11204 / 1A</strain>
    </source>
</reference>